<keyword evidence="2" id="KW-1185">Reference proteome</keyword>
<evidence type="ECO:0000313" key="1">
    <source>
        <dbReference type="EMBL" id="KAK8192719.1"/>
    </source>
</evidence>
<proteinExistence type="predicted"/>
<accession>A0ACC3S2U4</accession>
<protein>
    <submittedName>
        <fullName evidence="1">Uncharacterized protein</fullName>
    </submittedName>
</protein>
<reference evidence="1" key="1">
    <citation type="submission" date="2024-02" db="EMBL/GenBank/DDBJ databases">
        <title>Metagenome Assembled Genome of Zalaria obscura JY119.</title>
        <authorList>
            <person name="Vighnesh L."/>
            <person name="Jagadeeshwari U."/>
            <person name="Venkata Ramana C."/>
            <person name="Sasikala C."/>
        </authorList>
    </citation>
    <scope>NUCLEOTIDE SEQUENCE</scope>
    <source>
        <strain evidence="1">JY119</strain>
    </source>
</reference>
<dbReference type="EMBL" id="JAMKPW020000044">
    <property type="protein sequence ID" value="KAK8192719.1"/>
    <property type="molecule type" value="Genomic_DNA"/>
</dbReference>
<name>A0ACC3S2U4_9PEZI</name>
<dbReference type="Proteomes" id="UP001320706">
    <property type="component" value="Unassembled WGS sequence"/>
</dbReference>
<organism evidence="1 2">
    <name type="scientific">Zalaria obscura</name>
    <dbReference type="NCBI Taxonomy" id="2024903"/>
    <lineage>
        <taxon>Eukaryota</taxon>
        <taxon>Fungi</taxon>
        <taxon>Dikarya</taxon>
        <taxon>Ascomycota</taxon>
        <taxon>Pezizomycotina</taxon>
        <taxon>Dothideomycetes</taxon>
        <taxon>Dothideomycetidae</taxon>
        <taxon>Dothideales</taxon>
        <taxon>Zalariaceae</taxon>
        <taxon>Zalaria</taxon>
    </lineage>
</organism>
<comment type="caution">
    <text evidence="1">The sequence shown here is derived from an EMBL/GenBank/DDBJ whole genome shotgun (WGS) entry which is preliminary data.</text>
</comment>
<sequence length="611" mass="67487">MSDSERVRLHITPFNPTIVDKIIPPSLRPVASDISYHATQTSSEKGFGYVELPKTDADKLKNKLNGTTLKGSKMRIEEARPQKRKQETEEVMEEASETPRKKVKKFRKEKRKDGVLPGHELDPERHVKRGWTEPGAQMKRHEKGEKSKDKKEKRVSSKYTREPEVLFKTDLRPRHAPKDTAPVSASPDKKAKKKKVATGPTVIHEFEKATKFPTFLKQETTSKSVATEFVEGKGWVDEEGNLIEAVRPRPGPPAVVAPVKVAASTPESEESTPRPVVNNKAVFEPASVEQKYPGQQAQIPTVEDGDASDASSSVVSTSDGESSEEESSDEASEDESDAESEASEDVTGGAPQEEALPVEASSKDASEQSSSEDSSENESESSADSESSSDSTESSLEESDDESASEPSVGDDVDMTAPEGAKATQSNDGLTMPATNGTDEATEPKEVHPLEALFKRPKPDPNGTPKPLTINTSFSFFGGEGDADADDEQDLVAPQTPYNQHDLRQRGMRSAAPTPDTAAIGRKFSFPFARGDEDEYYEEEDQYMDDADYGGYGAVATPSKPSEPEPQQESDFAKWFWEHRGDNNRAWKRRRREVLKQKRQRENKRLSRRIV</sequence>
<gene>
    <name evidence="1" type="ORF">M8818_007891</name>
</gene>
<evidence type="ECO:0000313" key="2">
    <source>
        <dbReference type="Proteomes" id="UP001320706"/>
    </source>
</evidence>